<sequence>MVNLETTIFIIPGLWERELNPDLPDDYFKPPTDTKADNIYVSKGVLIGIGGTAYIERPPSGEVIKTPIPDPDPRSFREHCGNMRLEAQVYEMLGDQPCIPKLLSWDPKTCCIRMEYMPRGNLKEYMHQNQGKISDALRLRWGKQAAEGVDLLHSHDILHCDISPRNFLLDDNLDLKISDFGGVSVSGAEPTAAAGTRFRWPVMDWGIPPTVEDDIFSLGSLIYFIMTGVYPYKDTPSDEVEKLYMSKQFPDRQITAKAAFASLEYLGCQHNSGNTTSL</sequence>
<evidence type="ECO:0000256" key="11">
    <source>
        <dbReference type="ARBA" id="ARBA00022895"/>
    </source>
</evidence>
<keyword evidence="8" id="KW-0547">Nucleotide-binding</keyword>
<dbReference type="GeneID" id="9224410"/>
<dbReference type="Gene3D" id="1.10.510.10">
    <property type="entry name" value="Transferase(Phosphotransferase) domain 1"/>
    <property type="match status" value="1"/>
</dbReference>
<dbReference type="SUPFAM" id="SSF56112">
    <property type="entry name" value="Protein kinase-like (PK-like)"/>
    <property type="match status" value="1"/>
</dbReference>
<dbReference type="InterPro" id="IPR008266">
    <property type="entry name" value="Tyr_kinase_AS"/>
</dbReference>
<reference evidence="18" key="1">
    <citation type="journal article" date="2012" name="MBio">
        <title>Comparative genome analysis of Trichophyton rubrum and related dermatophytes reveals candidate genes involved in infection.</title>
        <authorList>
            <person name="Martinez D.A."/>
            <person name="Oliver B.G."/>
            <person name="Graeser Y."/>
            <person name="Goldberg J.M."/>
            <person name="Li W."/>
            <person name="Martinez-Rossi N.M."/>
            <person name="Monod M."/>
            <person name="Shelest E."/>
            <person name="Barton R.C."/>
            <person name="Birch E."/>
            <person name="Brakhage A.A."/>
            <person name="Chen Z."/>
            <person name="Gurr S.J."/>
            <person name="Heiman D."/>
            <person name="Heitman J."/>
            <person name="Kosti I."/>
            <person name="Rossi A."/>
            <person name="Saif S."/>
            <person name="Samalova M."/>
            <person name="Saunders C.W."/>
            <person name="Shea T."/>
            <person name="Summerbell R.C."/>
            <person name="Xu J."/>
            <person name="Young S."/>
            <person name="Zeng Q."/>
            <person name="Birren B.W."/>
            <person name="Cuomo C.A."/>
            <person name="White T.C."/>
        </authorList>
    </citation>
    <scope>NUCLEOTIDE SEQUENCE [LARGE SCALE GENOMIC DNA]</scope>
    <source>
        <strain evidence="18">ATCC MYA-4605 / CBS 113480</strain>
    </source>
</reference>
<keyword evidence="11" id="KW-0158">Chromosome</keyword>
<dbReference type="PANTHER" id="PTHR44329">
    <property type="entry name" value="SERINE/THREONINE-PROTEIN KINASE TNNI3K-RELATED"/>
    <property type="match status" value="1"/>
</dbReference>
<gene>
    <name evidence="17" type="ORF">MCYG_04078</name>
</gene>
<dbReference type="HOGENOM" id="CLU_000288_31_2_1"/>
<evidence type="ECO:0000256" key="10">
    <source>
        <dbReference type="ARBA" id="ARBA00022840"/>
    </source>
</evidence>
<comment type="catalytic activity">
    <reaction evidence="14">
        <text>L-threonyl-[protein] + ATP = O-phospho-L-threonyl-[protein] + ADP + H(+)</text>
        <dbReference type="Rhea" id="RHEA:46608"/>
        <dbReference type="Rhea" id="RHEA-COMP:11060"/>
        <dbReference type="Rhea" id="RHEA-COMP:11605"/>
        <dbReference type="ChEBI" id="CHEBI:15378"/>
        <dbReference type="ChEBI" id="CHEBI:30013"/>
        <dbReference type="ChEBI" id="CHEBI:30616"/>
        <dbReference type="ChEBI" id="CHEBI:61977"/>
        <dbReference type="ChEBI" id="CHEBI:456216"/>
        <dbReference type="EC" id="2.7.11.1"/>
    </reaction>
</comment>
<dbReference type="GO" id="GO:0005524">
    <property type="term" value="F:ATP binding"/>
    <property type="evidence" value="ECO:0007669"/>
    <property type="project" value="UniProtKB-KW"/>
</dbReference>
<keyword evidence="11" id="KW-0779">Telomere</keyword>
<evidence type="ECO:0000256" key="3">
    <source>
        <dbReference type="ARBA" id="ARBA00011534"/>
    </source>
</evidence>
<evidence type="ECO:0000256" key="14">
    <source>
        <dbReference type="ARBA" id="ARBA00047899"/>
    </source>
</evidence>
<evidence type="ECO:0000313" key="18">
    <source>
        <dbReference type="Proteomes" id="UP000002035"/>
    </source>
</evidence>
<dbReference type="CDD" id="cd00180">
    <property type="entry name" value="PKc"/>
    <property type="match status" value="1"/>
</dbReference>
<evidence type="ECO:0000256" key="7">
    <source>
        <dbReference type="ARBA" id="ARBA00022679"/>
    </source>
</evidence>
<evidence type="ECO:0000256" key="5">
    <source>
        <dbReference type="ARBA" id="ARBA00013948"/>
    </source>
</evidence>
<protein>
    <recommendedName>
        <fullName evidence="6">EKC/KEOPS complex subunit BUD32</fullName>
        <ecNumber evidence="4">2.7.11.1</ecNumber>
    </recommendedName>
    <alternativeName>
        <fullName evidence="12 13">Atypical Serine/threonine protein kinase BUD32</fullName>
    </alternativeName>
    <alternativeName>
        <fullName evidence="5">EKC/KEOPS complex subunit bud32</fullName>
    </alternativeName>
</protein>
<organism evidence="17 18">
    <name type="scientific">Arthroderma otae (strain ATCC MYA-4605 / CBS 113480)</name>
    <name type="common">Microsporum canis</name>
    <dbReference type="NCBI Taxonomy" id="554155"/>
    <lineage>
        <taxon>Eukaryota</taxon>
        <taxon>Fungi</taxon>
        <taxon>Dikarya</taxon>
        <taxon>Ascomycota</taxon>
        <taxon>Pezizomycotina</taxon>
        <taxon>Eurotiomycetes</taxon>
        <taxon>Eurotiomycetidae</taxon>
        <taxon>Onygenales</taxon>
        <taxon>Arthrodermataceae</taxon>
        <taxon>Microsporum</taxon>
    </lineage>
</organism>
<evidence type="ECO:0000256" key="9">
    <source>
        <dbReference type="ARBA" id="ARBA00022777"/>
    </source>
</evidence>
<proteinExistence type="predicted"/>
<dbReference type="GO" id="GO:0000781">
    <property type="term" value="C:chromosome, telomeric region"/>
    <property type="evidence" value="ECO:0007669"/>
    <property type="project" value="UniProtKB-SubCell"/>
</dbReference>
<dbReference type="AlphaFoldDB" id="C5FN23"/>
<dbReference type="EMBL" id="DS995704">
    <property type="protein sequence ID" value="EEQ31259.1"/>
    <property type="molecule type" value="Genomic_DNA"/>
</dbReference>
<keyword evidence="9" id="KW-0418">Kinase</keyword>
<evidence type="ECO:0000256" key="8">
    <source>
        <dbReference type="ARBA" id="ARBA00022741"/>
    </source>
</evidence>
<dbReference type="Pfam" id="PF00069">
    <property type="entry name" value="Pkinase"/>
    <property type="match status" value="1"/>
</dbReference>
<comment type="catalytic activity">
    <reaction evidence="15">
        <text>L-seryl-[protein] + ATP = O-phospho-L-seryl-[protein] + ADP + H(+)</text>
        <dbReference type="Rhea" id="RHEA:17989"/>
        <dbReference type="Rhea" id="RHEA-COMP:9863"/>
        <dbReference type="Rhea" id="RHEA-COMP:11604"/>
        <dbReference type="ChEBI" id="CHEBI:15378"/>
        <dbReference type="ChEBI" id="CHEBI:29999"/>
        <dbReference type="ChEBI" id="CHEBI:30616"/>
        <dbReference type="ChEBI" id="CHEBI:83421"/>
        <dbReference type="ChEBI" id="CHEBI:456216"/>
        <dbReference type="EC" id="2.7.11.1"/>
    </reaction>
</comment>
<dbReference type="eggNOG" id="KOG0192">
    <property type="taxonomic scope" value="Eukaryota"/>
</dbReference>
<name>C5FN23_ARTOC</name>
<accession>C5FN23</accession>
<keyword evidence="10" id="KW-0067">ATP-binding</keyword>
<comment type="subcellular location">
    <subcellularLocation>
        <location evidence="2">Chromosome</location>
        <location evidence="2">Telomere</location>
    </subcellularLocation>
</comment>
<dbReference type="InterPro" id="IPR051681">
    <property type="entry name" value="Ser/Thr_Kinases-Pseudokinases"/>
</dbReference>
<dbReference type="OrthoDB" id="1668230at2759"/>
<dbReference type="PROSITE" id="PS50011">
    <property type="entry name" value="PROTEIN_KINASE_DOM"/>
    <property type="match status" value="1"/>
</dbReference>
<dbReference type="GO" id="GO:0004674">
    <property type="term" value="F:protein serine/threonine kinase activity"/>
    <property type="evidence" value="ECO:0007669"/>
    <property type="project" value="UniProtKB-EC"/>
</dbReference>
<evidence type="ECO:0000256" key="15">
    <source>
        <dbReference type="ARBA" id="ARBA00048679"/>
    </source>
</evidence>
<evidence type="ECO:0000259" key="16">
    <source>
        <dbReference type="PROSITE" id="PS50011"/>
    </source>
</evidence>
<dbReference type="EC" id="2.7.11.1" evidence="4"/>
<evidence type="ECO:0000256" key="13">
    <source>
        <dbReference type="ARBA" id="ARBA00033194"/>
    </source>
</evidence>
<dbReference type="InterPro" id="IPR011009">
    <property type="entry name" value="Kinase-like_dom_sf"/>
</dbReference>
<evidence type="ECO:0000256" key="12">
    <source>
        <dbReference type="ARBA" id="ARBA00030980"/>
    </source>
</evidence>
<keyword evidence="7" id="KW-0808">Transferase</keyword>
<feature type="domain" description="Protein kinase" evidence="16">
    <location>
        <begin position="41"/>
        <end position="278"/>
    </location>
</feature>
<evidence type="ECO:0000256" key="2">
    <source>
        <dbReference type="ARBA" id="ARBA00004574"/>
    </source>
</evidence>
<dbReference type="InterPro" id="IPR000719">
    <property type="entry name" value="Prot_kinase_dom"/>
</dbReference>
<dbReference type="VEuPathDB" id="FungiDB:MCYG_04078"/>
<dbReference type="STRING" id="554155.C5FN23"/>
<evidence type="ECO:0000256" key="1">
    <source>
        <dbReference type="ARBA" id="ARBA00003747"/>
    </source>
</evidence>
<dbReference type="RefSeq" id="XP_002846341.1">
    <property type="nucleotide sequence ID" value="XM_002846295.1"/>
</dbReference>
<evidence type="ECO:0000256" key="4">
    <source>
        <dbReference type="ARBA" id="ARBA00012513"/>
    </source>
</evidence>
<dbReference type="Proteomes" id="UP000002035">
    <property type="component" value="Unassembled WGS sequence"/>
</dbReference>
<dbReference type="OMA" id="QEITYIC"/>
<dbReference type="PANTHER" id="PTHR44329:SF288">
    <property type="entry name" value="MITOGEN-ACTIVATED PROTEIN KINASE KINASE KINASE 20"/>
    <property type="match status" value="1"/>
</dbReference>
<evidence type="ECO:0000256" key="6">
    <source>
        <dbReference type="ARBA" id="ARBA00019973"/>
    </source>
</evidence>
<comment type="subunit">
    <text evidence="3">Component of the EKC/KEOPS complex composed of at least BUD32, CGI121, GON7, KAE1 and PCC1; the whole complex dimerizes.</text>
</comment>
<dbReference type="PROSITE" id="PS00109">
    <property type="entry name" value="PROTEIN_KINASE_TYR"/>
    <property type="match status" value="1"/>
</dbReference>
<keyword evidence="18" id="KW-1185">Reference proteome</keyword>
<evidence type="ECO:0000313" key="17">
    <source>
        <dbReference type="EMBL" id="EEQ31259.1"/>
    </source>
</evidence>
<comment type="function">
    <text evidence="1">Component of the EKC/KEOPS complex that is required for the formation of a threonylcarbamoyl group on adenosine at position 37 (t(6)A37) in tRNAs that read codons beginning with adenine. The complex is probably involved in the transfer of the threonylcarbamoyl moiety of threonylcarbamoyl-AMP (TC-AMP) to the N6 group of A37. BUD32 has ATPase activity in the context of the EKC/KEOPS complex and likely plays a supporting role to the catalytic subunit KAE1. The EKC/KEOPS complex also promotes both telomere uncapping and telomere elongation. The complex is required for efficient recruitment of transcriptional coactivators.</text>
</comment>